<dbReference type="STRING" id="856736.SAMN04488058_11366"/>
<gene>
    <name evidence="2" type="ORF">SAMN04488058_11366</name>
</gene>
<evidence type="ECO:0000313" key="2">
    <source>
        <dbReference type="EMBL" id="SEJ66490.1"/>
    </source>
</evidence>
<keyword evidence="3" id="KW-1185">Reference proteome</keyword>
<proteinExistence type="predicted"/>
<accession>A0A1H7AX88</accession>
<sequence>MKFQNGLYNEHYLNALEKLTAQLLPTARRVAAQANAAYQQRKDTSDPSVSVLSPA</sequence>
<dbReference type="EMBL" id="FNZA01000013">
    <property type="protein sequence ID" value="SEJ66490.1"/>
    <property type="molecule type" value="Genomic_DNA"/>
</dbReference>
<dbReference type="AlphaFoldDB" id="A0A1H7AX88"/>
<reference evidence="3" key="1">
    <citation type="submission" date="2016-10" db="EMBL/GenBank/DDBJ databases">
        <authorList>
            <person name="Varghese N."/>
            <person name="Submissions S."/>
        </authorList>
    </citation>
    <scope>NUCLEOTIDE SEQUENCE [LARGE SCALE GENOMIC DNA]</scope>
    <source>
        <strain evidence="3">CGMCC 1.10218</strain>
    </source>
</reference>
<organism evidence="2 3">
    <name type="scientific">Deinococcus reticulitermitis</name>
    <dbReference type="NCBI Taxonomy" id="856736"/>
    <lineage>
        <taxon>Bacteria</taxon>
        <taxon>Thermotogati</taxon>
        <taxon>Deinococcota</taxon>
        <taxon>Deinococci</taxon>
        <taxon>Deinococcales</taxon>
        <taxon>Deinococcaceae</taxon>
        <taxon>Deinococcus</taxon>
    </lineage>
</organism>
<evidence type="ECO:0000256" key="1">
    <source>
        <dbReference type="SAM" id="MobiDB-lite"/>
    </source>
</evidence>
<feature type="compositionally biased region" description="Polar residues" evidence="1">
    <location>
        <begin position="46"/>
        <end position="55"/>
    </location>
</feature>
<name>A0A1H7AX88_9DEIO</name>
<dbReference type="RefSeq" id="WP_177183207.1">
    <property type="nucleotide sequence ID" value="NZ_FNZA01000013.1"/>
</dbReference>
<feature type="region of interest" description="Disordered" evidence="1">
    <location>
        <begin position="35"/>
        <end position="55"/>
    </location>
</feature>
<dbReference type="Proteomes" id="UP000199223">
    <property type="component" value="Unassembled WGS sequence"/>
</dbReference>
<evidence type="ECO:0000313" key="3">
    <source>
        <dbReference type="Proteomes" id="UP000199223"/>
    </source>
</evidence>
<protein>
    <submittedName>
        <fullName evidence="2">Uncharacterized protein</fullName>
    </submittedName>
</protein>